<dbReference type="Pfam" id="PF00571">
    <property type="entry name" value="CBS"/>
    <property type="match status" value="2"/>
</dbReference>
<keyword evidence="1 2" id="KW-0129">CBS domain</keyword>
<dbReference type="RefSeq" id="WP_088916390.1">
    <property type="nucleotide sequence ID" value="NZ_CP018632.1"/>
</dbReference>
<protein>
    <submittedName>
        <fullName evidence="4">Inosine-5'-monophosphate dehydrogenase</fullName>
        <ecNumber evidence="4">1.1.1.205</ecNumber>
    </submittedName>
</protein>
<evidence type="ECO:0000256" key="1">
    <source>
        <dbReference type="ARBA" id="ARBA00023122"/>
    </source>
</evidence>
<name>A0A2Z2NK62_9GAMM</name>
<dbReference type="Proteomes" id="UP000250079">
    <property type="component" value="Chromosome"/>
</dbReference>
<dbReference type="SUPFAM" id="SSF54631">
    <property type="entry name" value="CBS-domain pair"/>
    <property type="match status" value="1"/>
</dbReference>
<sequence>MNITELMTDRVATVSMDDPLSVVKNAFDNSRFHHLLVVDADVLVGVISDRDLLKAMSPFLGTAAEVRRDIQTIAQPVHKIMTRKLVTLGPEAQLQDAISVFKEQQISCIPIVDGIGQPIGIVSWRDIMKTL</sequence>
<reference evidence="4 5" key="1">
    <citation type="submission" date="2016-12" db="EMBL/GenBank/DDBJ databases">
        <authorList>
            <person name="Song W.-J."/>
            <person name="Kurnit D.M."/>
        </authorList>
    </citation>
    <scope>NUCLEOTIDE SEQUENCE [LARGE SCALE GENOMIC DNA]</scope>
    <source>
        <strain evidence="4 5">IMCC3135</strain>
    </source>
</reference>
<evidence type="ECO:0000313" key="4">
    <source>
        <dbReference type="EMBL" id="ASJ70895.1"/>
    </source>
</evidence>
<dbReference type="AlphaFoldDB" id="A0A2Z2NK62"/>
<organism evidence="4 5">
    <name type="scientific">Granulosicoccus antarcticus IMCC3135</name>
    <dbReference type="NCBI Taxonomy" id="1192854"/>
    <lineage>
        <taxon>Bacteria</taxon>
        <taxon>Pseudomonadati</taxon>
        <taxon>Pseudomonadota</taxon>
        <taxon>Gammaproteobacteria</taxon>
        <taxon>Chromatiales</taxon>
        <taxon>Granulosicoccaceae</taxon>
        <taxon>Granulosicoccus</taxon>
    </lineage>
</organism>
<keyword evidence="4" id="KW-0560">Oxidoreductase</keyword>
<dbReference type="PANTHER" id="PTHR43080:SF2">
    <property type="entry name" value="CBS DOMAIN-CONTAINING PROTEIN"/>
    <property type="match status" value="1"/>
</dbReference>
<evidence type="ECO:0000256" key="2">
    <source>
        <dbReference type="PROSITE-ProRule" id="PRU00703"/>
    </source>
</evidence>
<proteinExistence type="predicted"/>
<keyword evidence="5" id="KW-1185">Reference proteome</keyword>
<dbReference type="SMART" id="SM00116">
    <property type="entry name" value="CBS"/>
    <property type="match status" value="2"/>
</dbReference>
<evidence type="ECO:0000313" key="5">
    <source>
        <dbReference type="Proteomes" id="UP000250079"/>
    </source>
</evidence>
<dbReference type="Gene3D" id="3.10.580.10">
    <property type="entry name" value="CBS-domain"/>
    <property type="match status" value="1"/>
</dbReference>
<dbReference type="GO" id="GO:0003938">
    <property type="term" value="F:IMP dehydrogenase activity"/>
    <property type="evidence" value="ECO:0007669"/>
    <property type="project" value="UniProtKB-EC"/>
</dbReference>
<dbReference type="KEGG" id="gai:IMCC3135_03910"/>
<dbReference type="PANTHER" id="PTHR43080">
    <property type="entry name" value="CBS DOMAIN-CONTAINING PROTEIN CBSX3, MITOCHONDRIAL"/>
    <property type="match status" value="1"/>
</dbReference>
<evidence type="ECO:0000259" key="3">
    <source>
        <dbReference type="PROSITE" id="PS51371"/>
    </source>
</evidence>
<dbReference type="InterPro" id="IPR000644">
    <property type="entry name" value="CBS_dom"/>
</dbReference>
<dbReference type="OrthoDB" id="9790355at2"/>
<dbReference type="EC" id="1.1.1.205" evidence="4"/>
<dbReference type="EMBL" id="CP018632">
    <property type="protein sequence ID" value="ASJ70895.1"/>
    <property type="molecule type" value="Genomic_DNA"/>
</dbReference>
<feature type="domain" description="CBS" evidence="3">
    <location>
        <begin position="7"/>
        <end position="65"/>
    </location>
</feature>
<gene>
    <name evidence="4" type="primary">guaB_1</name>
    <name evidence="4" type="ORF">IMCC3135_03910</name>
</gene>
<feature type="domain" description="CBS" evidence="3">
    <location>
        <begin position="81"/>
        <end position="131"/>
    </location>
</feature>
<accession>A0A2Z2NK62</accession>
<dbReference type="PROSITE" id="PS51371">
    <property type="entry name" value="CBS"/>
    <property type="match status" value="2"/>
</dbReference>
<dbReference type="InterPro" id="IPR046342">
    <property type="entry name" value="CBS_dom_sf"/>
</dbReference>
<dbReference type="CDD" id="cd04584">
    <property type="entry name" value="CBS_pair_AcuB_like"/>
    <property type="match status" value="1"/>
</dbReference>
<dbReference type="InterPro" id="IPR051257">
    <property type="entry name" value="Diverse_CBS-Domain"/>
</dbReference>